<feature type="chain" id="PRO_5037505891" evidence="1">
    <location>
        <begin position="23"/>
        <end position="171"/>
    </location>
</feature>
<feature type="signal peptide" evidence="1">
    <location>
        <begin position="1"/>
        <end position="22"/>
    </location>
</feature>
<name>A0A916DVM3_9BACT</name>
<dbReference type="AlphaFoldDB" id="A0A916DVM3"/>
<evidence type="ECO:0000313" key="2">
    <source>
        <dbReference type="EMBL" id="BDS15294.1"/>
    </source>
</evidence>
<evidence type="ECO:0000256" key="1">
    <source>
        <dbReference type="SAM" id="SignalP"/>
    </source>
</evidence>
<dbReference type="EMBL" id="AP026867">
    <property type="protein sequence ID" value="BDS15294.1"/>
    <property type="molecule type" value="Genomic_DNA"/>
</dbReference>
<evidence type="ECO:0000313" key="3">
    <source>
        <dbReference type="Proteomes" id="UP001060919"/>
    </source>
</evidence>
<gene>
    <name evidence="2" type="ORF">AsAng_0060780</name>
</gene>
<dbReference type="Proteomes" id="UP001060919">
    <property type="component" value="Chromosome"/>
</dbReference>
<dbReference type="KEGG" id="aup:AsAng_0060780"/>
<protein>
    <submittedName>
        <fullName evidence="2">Uncharacterized protein</fullName>
    </submittedName>
</protein>
<keyword evidence="3" id="KW-1185">Reference proteome</keyword>
<dbReference type="RefSeq" id="WP_264790458.1">
    <property type="nucleotide sequence ID" value="NZ_AP026867.1"/>
</dbReference>
<accession>A0A916DVM3</accession>
<reference evidence="2" key="1">
    <citation type="submission" date="2022-09" db="EMBL/GenBank/DDBJ databases">
        <title>Aureispira anguillicida sp. nov., isolated from Leptocephalus of Japanese eel Anguilla japonica.</title>
        <authorList>
            <person name="Yuasa K."/>
            <person name="Mekata T."/>
            <person name="Ikunari K."/>
        </authorList>
    </citation>
    <scope>NUCLEOTIDE SEQUENCE</scope>
    <source>
        <strain evidence="2">EL160426</strain>
    </source>
</reference>
<keyword evidence="1" id="KW-0732">Signal</keyword>
<organism evidence="2 3">
    <name type="scientific">Aureispira anguillae</name>
    <dbReference type="NCBI Taxonomy" id="2864201"/>
    <lineage>
        <taxon>Bacteria</taxon>
        <taxon>Pseudomonadati</taxon>
        <taxon>Bacteroidota</taxon>
        <taxon>Saprospiria</taxon>
        <taxon>Saprospirales</taxon>
        <taxon>Saprospiraceae</taxon>
        <taxon>Aureispira</taxon>
    </lineage>
</organism>
<sequence>MKLMMSLFCGVFWLMSSLPAFAQNVGIGTNSPTQKLDVNGQLRVRTLTSGGNSDPMVVVDANGTFKQVALSPSLTENHRSPNTNGGSGNIPGNASTFFVSDGNWTSSLVLPTVADARAAGWNFGEIMVIHRYSTFNVSVATTNTNLGAALAIPGGTSVGFALGRNVWYRVF</sequence>
<proteinExistence type="predicted"/>